<feature type="transmembrane region" description="Helical" evidence="1">
    <location>
        <begin position="39"/>
        <end position="62"/>
    </location>
</feature>
<keyword evidence="4" id="KW-1185">Reference proteome</keyword>
<gene>
    <name evidence="3" type="ORF">GCL60_16460</name>
</gene>
<dbReference type="Pfam" id="PF18160">
    <property type="entry name" value="SLATT_5"/>
    <property type="match status" value="1"/>
</dbReference>
<evidence type="ECO:0000313" key="3">
    <source>
        <dbReference type="EMBL" id="KAB8035821.1"/>
    </source>
</evidence>
<feature type="transmembrane region" description="Helical" evidence="1">
    <location>
        <begin position="71"/>
        <end position="91"/>
    </location>
</feature>
<protein>
    <submittedName>
        <fullName evidence="3">SLATT domain-containing protein</fullName>
    </submittedName>
</protein>
<sequence>MCNNFDNIENQARINLKGRIDITKRARMIAEKRLKFYSFWLNFGVGFISIMNIFITIFMLIYKKDVHSNDVLNLAVIFYSLLLIIVSLIIWNSNFEVRSENFRKCYLKLDKLMRIDFEEKSLNDIEKKYHLILENFDNHHDLDNIKARILFNRNSNNIPFSLNIYDKIYYYSLKIITYLLYVFILISPLIIIYIFR</sequence>
<accession>A0A6N6VTN9</accession>
<feature type="transmembrane region" description="Helical" evidence="1">
    <location>
        <begin position="175"/>
        <end position="195"/>
    </location>
</feature>
<evidence type="ECO:0000259" key="2">
    <source>
        <dbReference type="Pfam" id="PF18160"/>
    </source>
</evidence>
<evidence type="ECO:0000256" key="1">
    <source>
        <dbReference type="SAM" id="Phobius"/>
    </source>
</evidence>
<dbReference type="RefSeq" id="WP_153421846.1">
    <property type="nucleotide sequence ID" value="NZ_WFLM01000009.1"/>
</dbReference>
<keyword evidence="1" id="KW-1133">Transmembrane helix</keyword>
<dbReference type="AlphaFoldDB" id="A0A6N6VTN9"/>
<keyword evidence="1" id="KW-0472">Membrane</keyword>
<dbReference type="InterPro" id="IPR041115">
    <property type="entry name" value="SLATT_5"/>
</dbReference>
<dbReference type="EMBL" id="WFLM01000009">
    <property type="protein sequence ID" value="KAB8035821.1"/>
    <property type="molecule type" value="Genomic_DNA"/>
</dbReference>
<proteinExistence type="predicted"/>
<keyword evidence="1" id="KW-0812">Transmembrane</keyword>
<evidence type="ECO:0000313" key="4">
    <source>
        <dbReference type="Proteomes" id="UP000437748"/>
    </source>
</evidence>
<organism evidence="3 4">
    <name type="scientific">Silvanigrella paludirubra</name>
    <dbReference type="NCBI Taxonomy" id="2499159"/>
    <lineage>
        <taxon>Bacteria</taxon>
        <taxon>Pseudomonadati</taxon>
        <taxon>Bdellovibrionota</taxon>
        <taxon>Oligoflexia</taxon>
        <taxon>Silvanigrellales</taxon>
        <taxon>Silvanigrellaceae</taxon>
        <taxon>Silvanigrella</taxon>
    </lineage>
</organism>
<reference evidence="3 4" key="1">
    <citation type="submission" date="2019-10" db="EMBL/GenBank/DDBJ databases">
        <title>New species of Slilvanegrellaceae.</title>
        <authorList>
            <person name="Pitt A."/>
            <person name="Hahn M.W."/>
        </authorList>
    </citation>
    <scope>NUCLEOTIDE SEQUENCE [LARGE SCALE GENOMIC DNA]</scope>
    <source>
        <strain evidence="3 4">SP-Ram-0.45-NSY-1</strain>
    </source>
</reference>
<comment type="caution">
    <text evidence="3">The sequence shown here is derived from an EMBL/GenBank/DDBJ whole genome shotgun (WGS) entry which is preliminary data.</text>
</comment>
<dbReference type="NCBIfam" id="NF033631">
    <property type="entry name" value="SLATT_5"/>
    <property type="match status" value="1"/>
</dbReference>
<feature type="domain" description="SMODS and SLOG-associating 2TM effector" evidence="2">
    <location>
        <begin position="16"/>
        <end position="194"/>
    </location>
</feature>
<name>A0A6N6VTN9_9BACT</name>
<dbReference type="Proteomes" id="UP000437748">
    <property type="component" value="Unassembled WGS sequence"/>
</dbReference>